<evidence type="ECO:0000256" key="1">
    <source>
        <dbReference type="ARBA" id="ARBA00023125"/>
    </source>
</evidence>
<dbReference type="EMBL" id="OE196584">
    <property type="protein sequence ID" value="CAD7580093.1"/>
    <property type="molecule type" value="Genomic_DNA"/>
</dbReference>
<dbReference type="PANTHER" id="PTHR21677">
    <property type="entry name" value="CRAMPED PROTEIN"/>
    <property type="match status" value="1"/>
</dbReference>
<sequence length="348" mass="39405">MLVPGMKKATQELYSLINYGEMRRKIGPITEKLCLKLNELVYRGSVQIRLKGKTIRIKTPMCRILRKLNQLDGPHNIVPVKHLPLMSSRPAENEEEVRLPNRISIELRPKTNTAWGRVQSVAQNPRVRTKLPLQRRLASLLTFLENRWKQNHVRHRHLRFCLGLLERRYLPEHLSQREKLAADISAADPGHTRDPDVKETLLRVAPRPDASISLSAVNMSEYLTSLNLCLNTYQERFGFQPLDDPSFGRDRSKHLACRKALAKKAKTEPAAAPAKPKEAPIPVDTEQPSGVDPTTPLQVLLEFDNNACDSDPRTSEAMDASTISANDMAVNNILSLKLCLGNRTRSRR</sequence>
<keyword evidence="1" id="KW-0238">DNA-binding</keyword>
<protein>
    <submittedName>
        <fullName evidence="4">(California timema) hypothetical protein</fullName>
    </submittedName>
</protein>
<organism evidence="4">
    <name type="scientific">Timema californicum</name>
    <name type="common">California timema</name>
    <name type="synonym">Walking stick</name>
    <dbReference type="NCBI Taxonomy" id="61474"/>
    <lineage>
        <taxon>Eukaryota</taxon>
        <taxon>Metazoa</taxon>
        <taxon>Ecdysozoa</taxon>
        <taxon>Arthropoda</taxon>
        <taxon>Hexapoda</taxon>
        <taxon>Insecta</taxon>
        <taxon>Pterygota</taxon>
        <taxon>Neoptera</taxon>
        <taxon>Polyneoptera</taxon>
        <taxon>Phasmatodea</taxon>
        <taxon>Timematodea</taxon>
        <taxon>Timematoidea</taxon>
        <taxon>Timematidae</taxon>
        <taxon>Timema</taxon>
    </lineage>
</organism>
<accession>A0A7R9JIT8</accession>
<dbReference type="InterPro" id="IPR055315">
    <property type="entry name" value="Cramped-like"/>
</dbReference>
<name>A0A7R9JIT8_TIMCA</name>
<evidence type="ECO:0000313" key="4">
    <source>
        <dbReference type="EMBL" id="CAD7580093.1"/>
    </source>
</evidence>
<dbReference type="GO" id="GO:0003682">
    <property type="term" value="F:chromatin binding"/>
    <property type="evidence" value="ECO:0007669"/>
    <property type="project" value="InterPro"/>
</dbReference>
<dbReference type="GO" id="GO:0003677">
    <property type="term" value="F:DNA binding"/>
    <property type="evidence" value="ECO:0007669"/>
    <property type="project" value="UniProtKB-KW"/>
</dbReference>
<reference evidence="4" key="1">
    <citation type="submission" date="2020-11" db="EMBL/GenBank/DDBJ databases">
        <authorList>
            <person name="Tran Van P."/>
        </authorList>
    </citation>
    <scope>NUCLEOTIDE SEQUENCE</scope>
</reference>
<dbReference type="AlphaFoldDB" id="A0A7R9JIT8"/>
<feature type="region of interest" description="Disordered" evidence="3">
    <location>
        <begin position="265"/>
        <end position="293"/>
    </location>
</feature>
<dbReference type="GO" id="GO:0005634">
    <property type="term" value="C:nucleus"/>
    <property type="evidence" value="ECO:0007669"/>
    <property type="project" value="TreeGrafter"/>
</dbReference>
<dbReference type="GO" id="GO:0007389">
    <property type="term" value="P:pattern specification process"/>
    <property type="evidence" value="ECO:0007669"/>
    <property type="project" value="TreeGrafter"/>
</dbReference>
<keyword evidence="2" id="KW-0539">Nucleus</keyword>
<dbReference type="PANTHER" id="PTHR21677:SF1">
    <property type="entry name" value="PROTEIN CRAMPED-LIKE"/>
    <property type="match status" value="1"/>
</dbReference>
<evidence type="ECO:0000256" key="3">
    <source>
        <dbReference type="SAM" id="MobiDB-lite"/>
    </source>
</evidence>
<evidence type="ECO:0000256" key="2">
    <source>
        <dbReference type="ARBA" id="ARBA00023242"/>
    </source>
</evidence>
<gene>
    <name evidence="4" type="ORF">TCMB3V08_LOCUS12626</name>
</gene>
<proteinExistence type="predicted"/>